<evidence type="ECO:0000313" key="4">
    <source>
        <dbReference type="Proteomes" id="UP001597097"/>
    </source>
</evidence>
<dbReference type="InterPro" id="IPR050695">
    <property type="entry name" value="N-acetylmuramoyl_amidase_3"/>
</dbReference>
<gene>
    <name evidence="3" type="ORF">ACFSJ0_33620</name>
</gene>
<dbReference type="RefSeq" id="WP_219535346.1">
    <property type="nucleotide sequence ID" value="NZ_JAHKRM010000026.1"/>
</dbReference>
<proteinExistence type="predicted"/>
<dbReference type="PROSITE" id="PS51257">
    <property type="entry name" value="PROKAR_LIPOPROTEIN"/>
    <property type="match status" value="1"/>
</dbReference>
<dbReference type="Pfam" id="PF01520">
    <property type="entry name" value="Amidase_3"/>
    <property type="match status" value="1"/>
</dbReference>
<organism evidence="3 4">
    <name type="scientific">Nonomuraea guangzhouensis</name>
    <dbReference type="NCBI Taxonomy" id="1291555"/>
    <lineage>
        <taxon>Bacteria</taxon>
        <taxon>Bacillati</taxon>
        <taxon>Actinomycetota</taxon>
        <taxon>Actinomycetes</taxon>
        <taxon>Streptosporangiales</taxon>
        <taxon>Streptosporangiaceae</taxon>
        <taxon>Nonomuraea</taxon>
    </lineage>
</organism>
<evidence type="ECO:0000313" key="3">
    <source>
        <dbReference type="EMBL" id="MFD1542031.1"/>
    </source>
</evidence>
<name>A0ABW4GH31_9ACTN</name>
<sequence length="267" mass="28007">MRADEAASVILAALVTLSTACGGATPSAPHPTTPRLAVPATERVTPTPALAGKTVVIDPGHNGGNAAHPEVINRQVDIITQRKPCNTTGTETDAGYSEHAFTWDVARKLRPLLEKMGAKVVLTRPNDTGVGPCITERAAIGNHAKADAVLSIHGDGATAGGHGFHVILPGLVKGHNDAIIQPSRRLGVIIRNAYRSGTGLPYSTYRGRNALETRTDLGGLNLSTRPAVFIECGNMRNRGDAAKMSDPAFRERIATSLATGITKYLTG</sequence>
<dbReference type="EC" id="3.5.1.28" evidence="3"/>
<feature type="domain" description="MurNAc-LAA" evidence="2">
    <location>
        <begin position="138"/>
        <end position="262"/>
    </location>
</feature>
<keyword evidence="1 3" id="KW-0378">Hydrolase</keyword>
<dbReference type="CDD" id="cd02696">
    <property type="entry name" value="MurNAc-LAA"/>
    <property type="match status" value="1"/>
</dbReference>
<accession>A0ABW4GH31</accession>
<evidence type="ECO:0000256" key="1">
    <source>
        <dbReference type="ARBA" id="ARBA00022801"/>
    </source>
</evidence>
<reference evidence="4" key="1">
    <citation type="journal article" date="2019" name="Int. J. Syst. Evol. Microbiol.">
        <title>The Global Catalogue of Microorganisms (GCM) 10K type strain sequencing project: providing services to taxonomists for standard genome sequencing and annotation.</title>
        <authorList>
            <consortium name="The Broad Institute Genomics Platform"/>
            <consortium name="The Broad Institute Genome Sequencing Center for Infectious Disease"/>
            <person name="Wu L."/>
            <person name="Ma J."/>
        </authorList>
    </citation>
    <scope>NUCLEOTIDE SEQUENCE [LARGE SCALE GENOMIC DNA]</scope>
    <source>
        <strain evidence="4">CGMCC 1.15399</strain>
    </source>
</reference>
<dbReference type="PANTHER" id="PTHR30404:SF0">
    <property type="entry name" value="N-ACETYLMURAMOYL-L-ALANINE AMIDASE AMIC"/>
    <property type="match status" value="1"/>
</dbReference>
<protein>
    <submittedName>
        <fullName evidence="3">N-acetylmuramoyl-L-alanine amidase</fullName>
        <ecNumber evidence="3">3.5.1.28</ecNumber>
    </submittedName>
</protein>
<comment type="caution">
    <text evidence="3">The sequence shown here is derived from an EMBL/GenBank/DDBJ whole genome shotgun (WGS) entry which is preliminary data.</text>
</comment>
<dbReference type="InterPro" id="IPR002508">
    <property type="entry name" value="MurNAc-LAA_cat"/>
</dbReference>
<keyword evidence="4" id="KW-1185">Reference proteome</keyword>
<dbReference type="SMART" id="SM00646">
    <property type="entry name" value="Ami_3"/>
    <property type="match status" value="1"/>
</dbReference>
<dbReference type="GO" id="GO:0008745">
    <property type="term" value="F:N-acetylmuramoyl-L-alanine amidase activity"/>
    <property type="evidence" value="ECO:0007669"/>
    <property type="project" value="UniProtKB-EC"/>
</dbReference>
<dbReference type="PANTHER" id="PTHR30404">
    <property type="entry name" value="N-ACETYLMURAMOYL-L-ALANINE AMIDASE"/>
    <property type="match status" value="1"/>
</dbReference>
<dbReference type="EMBL" id="JBHUCM010000031">
    <property type="protein sequence ID" value="MFD1542031.1"/>
    <property type="molecule type" value="Genomic_DNA"/>
</dbReference>
<evidence type="ECO:0000259" key="2">
    <source>
        <dbReference type="SMART" id="SM00646"/>
    </source>
</evidence>
<dbReference type="Proteomes" id="UP001597097">
    <property type="component" value="Unassembled WGS sequence"/>
</dbReference>